<sequence length="68" mass="7807">MYYAYSWCENKGKDSLITQLLTNPHSPASCRVDQVMQDIPEFGADFGCQMGQKMFPTPDVRCKVWVEN</sequence>
<protein>
    <submittedName>
        <fullName evidence="4">Peptidase_M13 domain-containing protein</fullName>
    </submittedName>
</protein>
<dbReference type="WBParaSite" id="HPLM_0000245901-mRNA-1">
    <property type="protein sequence ID" value="HPLM_0000245901-mRNA-1"/>
    <property type="gene ID" value="HPLM_0000245901"/>
</dbReference>
<dbReference type="SUPFAM" id="SSF55486">
    <property type="entry name" value="Metalloproteases ('zincins'), catalytic domain"/>
    <property type="match status" value="1"/>
</dbReference>
<organism evidence="4">
    <name type="scientific">Haemonchus placei</name>
    <name type="common">Barber's pole worm</name>
    <dbReference type="NCBI Taxonomy" id="6290"/>
    <lineage>
        <taxon>Eukaryota</taxon>
        <taxon>Metazoa</taxon>
        <taxon>Ecdysozoa</taxon>
        <taxon>Nematoda</taxon>
        <taxon>Chromadorea</taxon>
        <taxon>Rhabditida</taxon>
        <taxon>Rhabditina</taxon>
        <taxon>Rhabditomorpha</taxon>
        <taxon>Strongyloidea</taxon>
        <taxon>Trichostrongylidae</taxon>
        <taxon>Haemonchus</taxon>
    </lineage>
</organism>
<dbReference type="EMBL" id="UZAF01005096">
    <property type="protein sequence ID" value="VDO14845.1"/>
    <property type="molecule type" value="Genomic_DNA"/>
</dbReference>
<name>A0A0N4VYT8_HAEPC</name>
<dbReference type="GO" id="GO:0004222">
    <property type="term" value="F:metalloendopeptidase activity"/>
    <property type="evidence" value="ECO:0007669"/>
    <property type="project" value="InterPro"/>
</dbReference>
<dbReference type="Gene3D" id="3.40.390.10">
    <property type="entry name" value="Collagenase (Catalytic Domain)"/>
    <property type="match status" value="1"/>
</dbReference>
<dbReference type="GO" id="GO:0005886">
    <property type="term" value="C:plasma membrane"/>
    <property type="evidence" value="ECO:0007669"/>
    <property type="project" value="TreeGrafter"/>
</dbReference>
<feature type="domain" description="Peptidase M13 C-terminal" evidence="1">
    <location>
        <begin position="2"/>
        <end position="62"/>
    </location>
</feature>
<evidence type="ECO:0000313" key="2">
    <source>
        <dbReference type="EMBL" id="VDO14845.1"/>
    </source>
</evidence>
<dbReference type="InterPro" id="IPR018497">
    <property type="entry name" value="Peptidase_M13_C"/>
</dbReference>
<evidence type="ECO:0000313" key="3">
    <source>
        <dbReference type="Proteomes" id="UP000268014"/>
    </source>
</evidence>
<reference evidence="2 3" key="2">
    <citation type="submission" date="2018-11" db="EMBL/GenBank/DDBJ databases">
        <authorList>
            <consortium name="Pathogen Informatics"/>
        </authorList>
    </citation>
    <scope>NUCLEOTIDE SEQUENCE [LARGE SCALE GENOMIC DNA]</scope>
    <source>
        <strain evidence="2 3">MHpl1</strain>
    </source>
</reference>
<dbReference type="AlphaFoldDB" id="A0A0N4VYT8"/>
<keyword evidence="3" id="KW-1185">Reference proteome</keyword>
<evidence type="ECO:0000313" key="4">
    <source>
        <dbReference type="WBParaSite" id="HPLM_0000245901-mRNA-1"/>
    </source>
</evidence>
<dbReference type="PANTHER" id="PTHR11733:SF188">
    <property type="entry name" value="NEPRILYSIN"/>
    <property type="match status" value="1"/>
</dbReference>
<dbReference type="PROSITE" id="PS51885">
    <property type="entry name" value="NEPRILYSIN"/>
    <property type="match status" value="1"/>
</dbReference>
<dbReference type="GO" id="GO:0016485">
    <property type="term" value="P:protein processing"/>
    <property type="evidence" value="ECO:0007669"/>
    <property type="project" value="TreeGrafter"/>
</dbReference>
<accession>A0A0N4VYT8</accession>
<reference evidence="4" key="1">
    <citation type="submission" date="2017-02" db="UniProtKB">
        <authorList>
            <consortium name="WormBaseParasite"/>
        </authorList>
    </citation>
    <scope>IDENTIFICATION</scope>
</reference>
<evidence type="ECO:0000259" key="1">
    <source>
        <dbReference type="Pfam" id="PF01431"/>
    </source>
</evidence>
<dbReference type="InterPro" id="IPR024079">
    <property type="entry name" value="MetalloPept_cat_dom_sf"/>
</dbReference>
<dbReference type="PANTHER" id="PTHR11733">
    <property type="entry name" value="ZINC METALLOPROTEASE FAMILY M13 NEPRILYSIN-RELATED"/>
    <property type="match status" value="1"/>
</dbReference>
<dbReference type="OrthoDB" id="6475849at2759"/>
<dbReference type="Proteomes" id="UP000268014">
    <property type="component" value="Unassembled WGS sequence"/>
</dbReference>
<proteinExistence type="predicted"/>
<dbReference type="Pfam" id="PF01431">
    <property type="entry name" value="Peptidase_M13"/>
    <property type="match status" value="1"/>
</dbReference>
<dbReference type="InterPro" id="IPR000718">
    <property type="entry name" value="Peptidase_M13"/>
</dbReference>
<gene>
    <name evidence="2" type="ORF">HPLM_LOCUS2456</name>
</gene>